<keyword evidence="2" id="KW-1185">Reference proteome</keyword>
<accession>A0ABQ0M562</accession>
<gene>
    <name evidence="1" type="ORF">MCHLO_14902</name>
</gene>
<dbReference type="Proteomes" id="UP000815677">
    <property type="component" value="Unassembled WGS sequence"/>
</dbReference>
<evidence type="ECO:0000313" key="1">
    <source>
        <dbReference type="EMBL" id="GAT58471.1"/>
    </source>
</evidence>
<proteinExistence type="predicted"/>
<reference evidence="1" key="1">
    <citation type="submission" date="2014-09" db="EMBL/GenBank/DDBJ databases">
        <title>Genome sequence of the luminous mushroom Mycena chlorophos for searching fungal bioluminescence genes.</title>
        <authorList>
            <person name="Tanaka Y."/>
            <person name="Kasuga D."/>
            <person name="Oba Y."/>
            <person name="Hase S."/>
            <person name="Sato K."/>
            <person name="Oba Y."/>
            <person name="Sakakibara Y."/>
        </authorList>
    </citation>
    <scope>NUCLEOTIDE SEQUENCE</scope>
</reference>
<dbReference type="EMBL" id="DF849702">
    <property type="protein sequence ID" value="GAT58471.1"/>
    <property type="molecule type" value="Genomic_DNA"/>
</dbReference>
<evidence type="ECO:0000313" key="2">
    <source>
        <dbReference type="Proteomes" id="UP000815677"/>
    </source>
</evidence>
<sequence>MEGSLIDSVATCCDSVVTSLHVARRRPGCAVSATPSLLRTSKDRITCRGLPQFPASNLLFAPLFGPLSPGGVSAHERAINTTLSPTIERALISAGWVRQISTMPFWNRGLRRL</sequence>
<organism evidence="1 2">
    <name type="scientific">Mycena chlorophos</name>
    <name type="common">Agaric fungus</name>
    <name type="synonym">Agaricus chlorophos</name>
    <dbReference type="NCBI Taxonomy" id="658473"/>
    <lineage>
        <taxon>Eukaryota</taxon>
        <taxon>Fungi</taxon>
        <taxon>Dikarya</taxon>
        <taxon>Basidiomycota</taxon>
        <taxon>Agaricomycotina</taxon>
        <taxon>Agaricomycetes</taxon>
        <taxon>Agaricomycetidae</taxon>
        <taxon>Agaricales</taxon>
        <taxon>Marasmiineae</taxon>
        <taxon>Mycenaceae</taxon>
        <taxon>Mycena</taxon>
    </lineage>
</organism>
<protein>
    <submittedName>
        <fullName evidence="1">Uncharacterized protein</fullName>
    </submittedName>
</protein>
<name>A0ABQ0M562_MYCCL</name>